<dbReference type="EMBL" id="CM001887">
    <property type="protein sequence ID" value="EOY33346.1"/>
    <property type="molecule type" value="Genomic_DNA"/>
</dbReference>
<sequence length="68" mass="7614">MSKLAGEEHATCSMFSAVFWVVNFRLENGSSNCCFIEGQLIFSGLFFGLRMIEIVYMVFVIFSGAVQC</sequence>
<keyword evidence="1" id="KW-1133">Transmembrane helix</keyword>
<dbReference type="HOGENOM" id="CLU_2799170_0_0_1"/>
<accession>A0A061GV21</accession>
<feature type="transmembrane region" description="Helical" evidence="1">
    <location>
        <begin position="45"/>
        <end position="66"/>
    </location>
</feature>
<organism evidence="2 3">
    <name type="scientific">Theobroma cacao</name>
    <name type="common">Cacao</name>
    <name type="synonym">Cocoa</name>
    <dbReference type="NCBI Taxonomy" id="3641"/>
    <lineage>
        <taxon>Eukaryota</taxon>
        <taxon>Viridiplantae</taxon>
        <taxon>Streptophyta</taxon>
        <taxon>Embryophyta</taxon>
        <taxon>Tracheophyta</taxon>
        <taxon>Spermatophyta</taxon>
        <taxon>Magnoliopsida</taxon>
        <taxon>eudicotyledons</taxon>
        <taxon>Gunneridae</taxon>
        <taxon>Pentapetalae</taxon>
        <taxon>rosids</taxon>
        <taxon>malvids</taxon>
        <taxon>Malvales</taxon>
        <taxon>Malvaceae</taxon>
        <taxon>Byttnerioideae</taxon>
        <taxon>Theobroma</taxon>
    </lineage>
</organism>
<proteinExistence type="predicted"/>
<dbReference type="AlphaFoldDB" id="A0A061GV21"/>
<keyword evidence="1" id="KW-0472">Membrane</keyword>
<gene>
    <name evidence="2" type="ORF">TCM_041313</name>
</gene>
<keyword evidence="3" id="KW-1185">Reference proteome</keyword>
<evidence type="ECO:0000313" key="2">
    <source>
        <dbReference type="EMBL" id="EOY33346.1"/>
    </source>
</evidence>
<evidence type="ECO:0000313" key="3">
    <source>
        <dbReference type="Proteomes" id="UP000026915"/>
    </source>
</evidence>
<dbReference type="Gramene" id="EOY33346">
    <property type="protein sequence ID" value="EOY33346"/>
    <property type="gene ID" value="TCM_041313"/>
</dbReference>
<dbReference type="Proteomes" id="UP000026915">
    <property type="component" value="Chromosome 9"/>
</dbReference>
<protein>
    <submittedName>
        <fullName evidence="2">Uncharacterized protein</fullName>
    </submittedName>
</protein>
<evidence type="ECO:0000256" key="1">
    <source>
        <dbReference type="SAM" id="Phobius"/>
    </source>
</evidence>
<dbReference type="InParanoid" id="A0A061GV21"/>
<reference evidence="2 3" key="1">
    <citation type="journal article" date="2013" name="Genome Biol.">
        <title>The genome sequence of the most widely cultivated cacao type and its use to identify candidate genes regulating pod color.</title>
        <authorList>
            <person name="Motamayor J.C."/>
            <person name="Mockaitis K."/>
            <person name="Schmutz J."/>
            <person name="Haiminen N."/>
            <person name="Iii D.L."/>
            <person name="Cornejo O."/>
            <person name="Findley S.D."/>
            <person name="Zheng P."/>
            <person name="Utro F."/>
            <person name="Royaert S."/>
            <person name="Saski C."/>
            <person name="Jenkins J."/>
            <person name="Podicheti R."/>
            <person name="Zhao M."/>
            <person name="Scheffler B.E."/>
            <person name="Stack J.C."/>
            <person name="Feltus F.A."/>
            <person name="Mustiga G.M."/>
            <person name="Amores F."/>
            <person name="Phillips W."/>
            <person name="Marelli J.P."/>
            <person name="May G.D."/>
            <person name="Shapiro H."/>
            <person name="Ma J."/>
            <person name="Bustamante C.D."/>
            <person name="Schnell R.J."/>
            <person name="Main D."/>
            <person name="Gilbert D."/>
            <person name="Parida L."/>
            <person name="Kuhn D.N."/>
        </authorList>
    </citation>
    <scope>NUCLEOTIDE SEQUENCE [LARGE SCALE GENOMIC DNA]</scope>
    <source>
        <strain evidence="3">cv. Matina 1-6</strain>
    </source>
</reference>
<name>A0A061GV21_THECC</name>
<keyword evidence="1" id="KW-0812">Transmembrane</keyword>